<sequence>MVLLETVLFAAAFYPVLLAWHAVAAHVPSDTARILLASALAIPAYLFFAVSFMLYSALATRVLGWRTADNLDLPLNEFSWPVLNWGRYSMTIHVVRVFAGPAFRSTTFWNLYMRLNGARLGRLVWVNSLSLMDHNLLDFDDEVVIGSDVHLSGHVVEHGRLKTKRVQLGKGTVIGVGSVLGIGVTSGPHAQVGPLSFVPKHTHLEAASTYLGVPVHKLH</sequence>
<dbReference type="EMBL" id="CP011454">
    <property type="protein sequence ID" value="AMW05878.1"/>
    <property type="molecule type" value="Genomic_DNA"/>
</dbReference>
<dbReference type="Gene3D" id="2.160.10.10">
    <property type="entry name" value="Hexapeptide repeat proteins"/>
    <property type="match status" value="1"/>
</dbReference>
<name>A0A143BLJ4_9BACT</name>
<organism evidence="2 3">
    <name type="scientific">Gemmatimonas phototrophica</name>
    <dbReference type="NCBI Taxonomy" id="1379270"/>
    <lineage>
        <taxon>Bacteria</taxon>
        <taxon>Pseudomonadati</taxon>
        <taxon>Gemmatimonadota</taxon>
        <taxon>Gemmatimonadia</taxon>
        <taxon>Gemmatimonadales</taxon>
        <taxon>Gemmatimonadaceae</taxon>
        <taxon>Gemmatimonas</taxon>
    </lineage>
</organism>
<keyword evidence="1" id="KW-0472">Membrane</keyword>
<keyword evidence="3" id="KW-1185">Reference proteome</keyword>
<gene>
    <name evidence="2" type="ORF">GEMMAAP_15925</name>
</gene>
<evidence type="ECO:0000256" key="1">
    <source>
        <dbReference type="SAM" id="Phobius"/>
    </source>
</evidence>
<keyword evidence="1" id="KW-0812">Transmembrane</keyword>
<dbReference type="Proteomes" id="UP000076404">
    <property type="component" value="Chromosome"/>
</dbReference>
<dbReference type="AlphaFoldDB" id="A0A143BLJ4"/>
<feature type="transmembrane region" description="Helical" evidence="1">
    <location>
        <begin position="34"/>
        <end position="58"/>
    </location>
</feature>
<dbReference type="KEGG" id="gph:GEMMAAP_15925"/>
<evidence type="ECO:0000313" key="3">
    <source>
        <dbReference type="Proteomes" id="UP000076404"/>
    </source>
</evidence>
<keyword evidence="1" id="KW-1133">Transmembrane helix</keyword>
<reference evidence="2 3" key="2">
    <citation type="journal article" date="2016" name="Environ. Microbiol. Rep.">
        <title>Metagenomic evidence for the presence of phototrophic Gemmatimonadetes bacteria in diverse environments.</title>
        <authorList>
            <person name="Zeng Y."/>
            <person name="Baumbach J."/>
            <person name="Barbosa E.G."/>
            <person name="Azevedo V."/>
            <person name="Zhang C."/>
            <person name="Koblizek M."/>
        </authorList>
    </citation>
    <scope>NUCLEOTIDE SEQUENCE [LARGE SCALE GENOMIC DNA]</scope>
    <source>
        <strain evidence="2 3">AP64</strain>
    </source>
</reference>
<proteinExistence type="predicted"/>
<dbReference type="STRING" id="1379270.GEMMAAP_15925"/>
<accession>A0A143BLJ4</accession>
<dbReference type="SUPFAM" id="SSF51161">
    <property type="entry name" value="Trimeric LpxA-like enzymes"/>
    <property type="match status" value="1"/>
</dbReference>
<protein>
    <recommendedName>
        <fullName evidence="4">Acetyltransferase</fullName>
    </recommendedName>
</protein>
<reference evidence="2 3" key="1">
    <citation type="journal article" date="2014" name="Proc. Natl. Acad. Sci. U.S.A.">
        <title>Functional type 2 photosynthetic reaction centers found in the rare bacterial phylum Gemmatimonadetes.</title>
        <authorList>
            <person name="Zeng Y."/>
            <person name="Feng F."/>
            <person name="Medova H."/>
            <person name="Dean J."/>
            <person name="Koblizek M."/>
        </authorList>
    </citation>
    <scope>NUCLEOTIDE SEQUENCE [LARGE SCALE GENOMIC DNA]</scope>
    <source>
        <strain evidence="2 3">AP64</strain>
    </source>
</reference>
<dbReference type="InterPro" id="IPR011004">
    <property type="entry name" value="Trimer_LpxA-like_sf"/>
</dbReference>
<dbReference type="eggNOG" id="COG0110">
    <property type="taxonomic scope" value="Bacteria"/>
</dbReference>
<evidence type="ECO:0008006" key="4">
    <source>
        <dbReference type="Google" id="ProtNLM"/>
    </source>
</evidence>
<evidence type="ECO:0000313" key="2">
    <source>
        <dbReference type="EMBL" id="AMW05878.1"/>
    </source>
</evidence>